<reference evidence="4" key="1">
    <citation type="submission" date="2020-05" db="EMBL/GenBank/DDBJ databases">
        <authorList>
            <person name="Chiriac C."/>
            <person name="Salcher M."/>
            <person name="Ghai R."/>
            <person name="Kavagutti S V."/>
        </authorList>
    </citation>
    <scope>NUCLEOTIDE SEQUENCE</scope>
</reference>
<sequence length="302" mass="34415">MKIAICSDVHLEFGQLDLQNTQNAEVLILSGDICTAVDLRVTDSILSSAKTDRYLEFFTACSRNFPHVVYVMGNHEHYHGDYATSIGYLKDALKSFTNIHVLDKEFIDIGDHRFIGGTLWTDMNGECEMTMNHVSRRMNDFQICKNSLRTVNFRTEDPTLDENGVHKKDANGAGLYHAVFKTREAILSPQDAVEDHKAMLKVIDDTYAGTPPWMPIVVVGHHAPSKSSEHPKYKHDQLMNGAYNSKLDEFILDRPGIKLWTHGHTHEDFDYMVGACRVVCNPRGYINYEDRADRFELKFVEV</sequence>
<dbReference type="EMBL" id="LR797272">
    <property type="protein sequence ID" value="CAB4198538.1"/>
    <property type="molecule type" value="Genomic_DNA"/>
</dbReference>
<dbReference type="InterPro" id="IPR029052">
    <property type="entry name" value="Metallo-depent_PP-like"/>
</dbReference>
<dbReference type="PANTHER" id="PTHR37844">
    <property type="entry name" value="SER/THR PROTEIN PHOSPHATASE SUPERFAMILY (AFU_ORTHOLOGUE AFUA_1G14840)"/>
    <property type="match status" value="1"/>
</dbReference>
<proteinExistence type="predicted"/>
<dbReference type="InterPro" id="IPR004843">
    <property type="entry name" value="Calcineurin-like_PHP"/>
</dbReference>
<gene>
    <name evidence="3" type="ORF">UFOVP1066_199</name>
    <name evidence="4" type="ORF">UFOVP1315_138</name>
    <name evidence="5" type="ORF">UFOVP1421_99</name>
    <name evidence="6" type="ORF">UFOVP1525_109</name>
    <name evidence="2" type="ORF">UFOVP909_72</name>
</gene>
<dbReference type="EMBL" id="LR798454">
    <property type="protein sequence ID" value="CAB5238605.1"/>
    <property type="molecule type" value="Genomic_DNA"/>
</dbReference>
<evidence type="ECO:0000313" key="2">
    <source>
        <dbReference type="EMBL" id="CAB4170511.1"/>
    </source>
</evidence>
<protein>
    <submittedName>
        <fullName evidence="4">Calcineurin-like phosphoesterase domain, ApaH type</fullName>
    </submittedName>
</protein>
<dbReference type="EMBL" id="LR797375">
    <property type="protein sequence ID" value="CAB4211492.1"/>
    <property type="molecule type" value="Genomic_DNA"/>
</dbReference>
<evidence type="ECO:0000313" key="4">
    <source>
        <dbReference type="EMBL" id="CAB4198538.1"/>
    </source>
</evidence>
<evidence type="ECO:0000259" key="1">
    <source>
        <dbReference type="Pfam" id="PF00149"/>
    </source>
</evidence>
<evidence type="ECO:0000313" key="3">
    <source>
        <dbReference type="EMBL" id="CAB4182280.1"/>
    </source>
</evidence>
<dbReference type="SUPFAM" id="SSF56300">
    <property type="entry name" value="Metallo-dependent phosphatases"/>
    <property type="match status" value="1"/>
</dbReference>
<name>A0A6J5RYF8_9CAUD</name>
<dbReference type="GO" id="GO:0016787">
    <property type="term" value="F:hydrolase activity"/>
    <property type="evidence" value="ECO:0007669"/>
    <property type="project" value="InterPro"/>
</dbReference>
<dbReference type="Pfam" id="PF00149">
    <property type="entry name" value="Metallophos"/>
    <property type="match status" value="1"/>
</dbReference>
<evidence type="ECO:0000313" key="6">
    <source>
        <dbReference type="EMBL" id="CAB5238605.1"/>
    </source>
</evidence>
<dbReference type="PANTHER" id="PTHR37844:SF2">
    <property type="entry name" value="SER_THR PROTEIN PHOSPHATASE SUPERFAMILY (AFU_ORTHOLOGUE AFUA_1G14840)"/>
    <property type="match status" value="1"/>
</dbReference>
<accession>A0A6J5RYF8</accession>
<feature type="domain" description="Calcineurin-like phosphoesterase" evidence="1">
    <location>
        <begin position="1"/>
        <end position="267"/>
    </location>
</feature>
<dbReference type="EMBL" id="LR797019">
    <property type="protein sequence ID" value="CAB4182280.1"/>
    <property type="molecule type" value="Genomic_DNA"/>
</dbReference>
<evidence type="ECO:0000313" key="5">
    <source>
        <dbReference type="EMBL" id="CAB4211492.1"/>
    </source>
</evidence>
<organism evidence="4">
    <name type="scientific">uncultured Caudovirales phage</name>
    <dbReference type="NCBI Taxonomy" id="2100421"/>
    <lineage>
        <taxon>Viruses</taxon>
        <taxon>Duplodnaviria</taxon>
        <taxon>Heunggongvirae</taxon>
        <taxon>Uroviricota</taxon>
        <taxon>Caudoviricetes</taxon>
        <taxon>Peduoviridae</taxon>
        <taxon>Maltschvirus</taxon>
        <taxon>Maltschvirus maltsch</taxon>
    </lineage>
</organism>
<dbReference type="Gene3D" id="3.60.21.10">
    <property type="match status" value="1"/>
</dbReference>
<dbReference type="EMBL" id="LR796861">
    <property type="protein sequence ID" value="CAB4170511.1"/>
    <property type="molecule type" value="Genomic_DNA"/>
</dbReference>